<sequence>FDTTLETHSWTSAHYDAFQLDLIKLKSTPQFPSCVLQPEYIESSCQKIFIQCSCPPAKPLNHYDSSLWGKNVKSV</sequence>
<name>A0A146KCC2_9EUKA</name>
<gene>
    <name evidence="1" type="ORF">TPC1_14855</name>
</gene>
<evidence type="ECO:0000313" key="1">
    <source>
        <dbReference type="EMBL" id="JAP93019.1"/>
    </source>
</evidence>
<protein>
    <submittedName>
        <fullName evidence="1">Uncharacterized protein</fullName>
    </submittedName>
</protein>
<proteinExistence type="predicted"/>
<accession>A0A146KCC2</accession>
<dbReference type="AlphaFoldDB" id="A0A146KCC2"/>
<feature type="non-terminal residue" evidence="1">
    <location>
        <position position="75"/>
    </location>
</feature>
<reference evidence="1" key="1">
    <citation type="submission" date="2015-07" db="EMBL/GenBank/DDBJ databases">
        <title>Adaptation to a free-living lifestyle via gene acquisitions in the diplomonad Trepomonas sp. PC1.</title>
        <authorList>
            <person name="Xu F."/>
            <person name="Jerlstrom-Hultqvist J."/>
            <person name="Kolisko M."/>
            <person name="Simpson A.G.B."/>
            <person name="Roger A.J."/>
            <person name="Svard S.G."/>
            <person name="Andersson J.O."/>
        </authorList>
    </citation>
    <scope>NUCLEOTIDE SEQUENCE</scope>
    <source>
        <strain evidence="1">PC1</strain>
    </source>
</reference>
<feature type="non-terminal residue" evidence="1">
    <location>
        <position position="1"/>
    </location>
</feature>
<dbReference type="EMBL" id="GDID01003587">
    <property type="protein sequence ID" value="JAP93019.1"/>
    <property type="molecule type" value="Transcribed_RNA"/>
</dbReference>
<organism evidence="1">
    <name type="scientific">Trepomonas sp. PC1</name>
    <dbReference type="NCBI Taxonomy" id="1076344"/>
    <lineage>
        <taxon>Eukaryota</taxon>
        <taxon>Metamonada</taxon>
        <taxon>Diplomonadida</taxon>
        <taxon>Hexamitidae</taxon>
        <taxon>Hexamitinae</taxon>
        <taxon>Trepomonas</taxon>
    </lineage>
</organism>